<proteinExistence type="predicted"/>
<feature type="non-terminal residue" evidence="1">
    <location>
        <position position="1"/>
    </location>
</feature>
<dbReference type="Proteomes" id="UP001328107">
    <property type="component" value="Unassembled WGS sequence"/>
</dbReference>
<gene>
    <name evidence="1" type="ORF">PMAYCL1PPCAC_20415</name>
</gene>
<name>A0AAN5I3K3_9BILA</name>
<dbReference type="EMBL" id="BTRK01000004">
    <property type="protein sequence ID" value="GMR50220.1"/>
    <property type="molecule type" value="Genomic_DNA"/>
</dbReference>
<evidence type="ECO:0000313" key="2">
    <source>
        <dbReference type="Proteomes" id="UP001328107"/>
    </source>
</evidence>
<dbReference type="AlphaFoldDB" id="A0AAN5I3K3"/>
<sequence>RGSTRRNARSPERKGEDYGAIIEEERFPECRRRWRLDLHLKSIFRKRTHFLLSLYEWTASQW</sequence>
<comment type="caution">
    <text evidence="1">The sequence shown here is derived from an EMBL/GenBank/DDBJ whole genome shotgun (WGS) entry which is preliminary data.</text>
</comment>
<reference evidence="2" key="1">
    <citation type="submission" date="2022-10" db="EMBL/GenBank/DDBJ databases">
        <title>Genome assembly of Pristionchus species.</title>
        <authorList>
            <person name="Yoshida K."/>
            <person name="Sommer R.J."/>
        </authorList>
    </citation>
    <scope>NUCLEOTIDE SEQUENCE [LARGE SCALE GENOMIC DNA]</scope>
    <source>
        <strain evidence="2">RS5460</strain>
    </source>
</reference>
<organism evidence="1 2">
    <name type="scientific">Pristionchus mayeri</name>
    <dbReference type="NCBI Taxonomy" id="1317129"/>
    <lineage>
        <taxon>Eukaryota</taxon>
        <taxon>Metazoa</taxon>
        <taxon>Ecdysozoa</taxon>
        <taxon>Nematoda</taxon>
        <taxon>Chromadorea</taxon>
        <taxon>Rhabditida</taxon>
        <taxon>Rhabditina</taxon>
        <taxon>Diplogasteromorpha</taxon>
        <taxon>Diplogasteroidea</taxon>
        <taxon>Neodiplogasteridae</taxon>
        <taxon>Pristionchus</taxon>
    </lineage>
</organism>
<protein>
    <submittedName>
        <fullName evidence="1">Uncharacterized protein</fullName>
    </submittedName>
</protein>
<accession>A0AAN5I3K3</accession>
<keyword evidence="2" id="KW-1185">Reference proteome</keyword>
<evidence type="ECO:0000313" key="1">
    <source>
        <dbReference type="EMBL" id="GMR50220.1"/>
    </source>
</evidence>